<evidence type="ECO:0000313" key="1">
    <source>
        <dbReference type="EMBL" id="JAD22313.1"/>
    </source>
</evidence>
<reference evidence="1" key="2">
    <citation type="journal article" date="2015" name="Data Brief">
        <title>Shoot transcriptome of the giant reed, Arundo donax.</title>
        <authorList>
            <person name="Barrero R.A."/>
            <person name="Guerrero F.D."/>
            <person name="Moolhuijzen P."/>
            <person name="Goolsby J.A."/>
            <person name="Tidwell J."/>
            <person name="Bellgard S.E."/>
            <person name="Bellgard M.I."/>
        </authorList>
    </citation>
    <scope>NUCLEOTIDE SEQUENCE</scope>
    <source>
        <tissue evidence="1">Shoot tissue taken approximately 20 cm above the soil surface</tissue>
    </source>
</reference>
<protein>
    <submittedName>
        <fullName evidence="1">Uncharacterized protein</fullName>
    </submittedName>
</protein>
<reference evidence="1" key="1">
    <citation type="submission" date="2014-09" db="EMBL/GenBank/DDBJ databases">
        <authorList>
            <person name="Magalhaes I.L.F."/>
            <person name="Oliveira U."/>
            <person name="Santos F.R."/>
            <person name="Vidigal T.H.D.A."/>
            <person name="Brescovit A.D."/>
            <person name="Santos A.J."/>
        </authorList>
    </citation>
    <scope>NUCLEOTIDE SEQUENCE</scope>
    <source>
        <tissue evidence="1">Shoot tissue taken approximately 20 cm above the soil surface</tissue>
    </source>
</reference>
<accession>A0A0A8YAB7</accession>
<dbReference type="EMBL" id="GBRH01275582">
    <property type="protein sequence ID" value="JAD22313.1"/>
    <property type="molecule type" value="Transcribed_RNA"/>
</dbReference>
<proteinExistence type="predicted"/>
<dbReference type="AlphaFoldDB" id="A0A0A8YAB7"/>
<organism evidence="1">
    <name type="scientific">Arundo donax</name>
    <name type="common">Giant reed</name>
    <name type="synonym">Donax arundinaceus</name>
    <dbReference type="NCBI Taxonomy" id="35708"/>
    <lineage>
        <taxon>Eukaryota</taxon>
        <taxon>Viridiplantae</taxon>
        <taxon>Streptophyta</taxon>
        <taxon>Embryophyta</taxon>
        <taxon>Tracheophyta</taxon>
        <taxon>Spermatophyta</taxon>
        <taxon>Magnoliopsida</taxon>
        <taxon>Liliopsida</taxon>
        <taxon>Poales</taxon>
        <taxon>Poaceae</taxon>
        <taxon>PACMAD clade</taxon>
        <taxon>Arundinoideae</taxon>
        <taxon>Arundineae</taxon>
        <taxon>Arundo</taxon>
    </lineage>
</organism>
<name>A0A0A8YAB7_ARUDO</name>
<sequence>MRTIQWMAARLQSLALPCASLRRGRSSEPAAWIRTPLVAVILYEAGGVNQ</sequence>